<proteinExistence type="predicted"/>
<dbReference type="KEGG" id="abas:ACPOL_3924"/>
<protein>
    <submittedName>
        <fullName evidence="7">Peptidase T</fullName>
    </submittedName>
</protein>
<feature type="domain" description="Peptidase M20 dimerisation" evidence="6">
    <location>
        <begin position="212"/>
        <end position="303"/>
    </location>
</feature>
<dbReference type="GO" id="GO:0016787">
    <property type="term" value="F:hydrolase activity"/>
    <property type="evidence" value="ECO:0007669"/>
    <property type="project" value="UniProtKB-KW"/>
</dbReference>
<dbReference type="Pfam" id="PF07687">
    <property type="entry name" value="M20_dimer"/>
    <property type="match status" value="1"/>
</dbReference>
<evidence type="ECO:0000256" key="4">
    <source>
        <dbReference type="ARBA" id="ARBA00022833"/>
    </source>
</evidence>
<keyword evidence="8" id="KW-1185">Reference proteome</keyword>
<dbReference type="PANTHER" id="PTHR43808:SF9">
    <property type="entry name" value="BLL0789 PROTEIN"/>
    <property type="match status" value="1"/>
</dbReference>
<evidence type="ECO:0000256" key="1">
    <source>
        <dbReference type="ARBA" id="ARBA00001947"/>
    </source>
</evidence>
<evidence type="ECO:0000256" key="3">
    <source>
        <dbReference type="ARBA" id="ARBA00022801"/>
    </source>
</evidence>
<dbReference type="PROSITE" id="PS00758">
    <property type="entry name" value="ARGE_DAPE_CPG2_1"/>
    <property type="match status" value="1"/>
</dbReference>
<evidence type="ECO:0000256" key="2">
    <source>
        <dbReference type="ARBA" id="ARBA00022723"/>
    </source>
</evidence>
<evidence type="ECO:0000256" key="5">
    <source>
        <dbReference type="PIRSR" id="PIRSR037238-1"/>
    </source>
</evidence>
<evidence type="ECO:0000313" key="8">
    <source>
        <dbReference type="Proteomes" id="UP000253606"/>
    </source>
</evidence>
<dbReference type="InterPro" id="IPR011650">
    <property type="entry name" value="Peptidase_M20_dimer"/>
</dbReference>
<dbReference type="InterPro" id="IPR017150">
    <property type="entry name" value="Pept_M20_glutamate_carboxypep"/>
</dbReference>
<keyword evidence="4" id="KW-0862">Zinc</keyword>
<sequence length="407" mass="43455">MIAYEGIVLRHKEHMKQEIKSRIDNQSLQVIANSARRGESGMLDLLRRLVEQESPSNDKASVDRCMQIAALACQALDGSVKWHRQRHFANLLEARFGFGSQTRTLKPVLLLGHLDTVWPLGCLQSMPCRQAGGRIYGPGVLDMKAGVAMALSALAILREHNFFARPVILLLNSDEEVGSPVSRSTTESIAARCEAVFVLEPAQGLGGAYKTSRKGVGSYMVRVNGVAAHAGIDFASGHSAVVELAHQIARISAITDPARGITVNPGVCAGGTQSNVVAAEAWAEVDFRFIKASDAKKIERKFLQMRPIDKKCGLVVSGGVNRPPMERTRRGIELFAKAATLAGELGFELHEAATGGGSDGNFTSAIGIPTLDGMGAVGEGAHANHESVLIEHLVPRTALLAAMIATV</sequence>
<keyword evidence="3" id="KW-0378">Hydrolase</keyword>
<dbReference type="CDD" id="cd03885">
    <property type="entry name" value="M20_CPDG2"/>
    <property type="match status" value="1"/>
</dbReference>
<gene>
    <name evidence="7" type="ORF">ACPOL_3924</name>
</gene>
<dbReference type="PANTHER" id="PTHR43808">
    <property type="entry name" value="ACETYLORNITHINE DEACETYLASE"/>
    <property type="match status" value="1"/>
</dbReference>
<dbReference type="InterPro" id="IPR050072">
    <property type="entry name" value="Peptidase_M20A"/>
</dbReference>
<organism evidence="7 8">
    <name type="scientific">Acidisarcina polymorpha</name>
    <dbReference type="NCBI Taxonomy" id="2211140"/>
    <lineage>
        <taxon>Bacteria</taxon>
        <taxon>Pseudomonadati</taxon>
        <taxon>Acidobacteriota</taxon>
        <taxon>Terriglobia</taxon>
        <taxon>Terriglobales</taxon>
        <taxon>Acidobacteriaceae</taxon>
        <taxon>Acidisarcina</taxon>
    </lineage>
</organism>
<dbReference type="AlphaFoldDB" id="A0A2Z5G206"/>
<keyword evidence="2" id="KW-0479">Metal-binding</keyword>
<comment type="cofactor">
    <cofactor evidence="1">
        <name>Zn(2+)</name>
        <dbReference type="ChEBI" id="CHEBI:29105"/>
    </cofactor>
</comment>
<dbReference type="InterPro" id="IPR002933">
    <property type="entry name" value="Peptidase_M20"/>
</dbReference>
<reference evidence="7 8" key="1">
    <citation type="journal article" date="2018" name="Front. Microbiol.">
        <title>Hydrolytic Capabilities as a Key to Environmental Success: Chitinolytic and Cellulolytic Acidobacteria From Acidic Sub-arctic Soils and Boreal Peatlands.</title>
        <authorList>
            <person name="Belova S.E."/>
            <person name="Ravin N.V."/>
            <person name="Pankratov T.A."/>
            <person name="Rakitin A.L."/>
            <person name="Ivanova A.A."/>
            <person name="Beletsky A.V."/>
            <person name="Mardanov A.V."/>
            <person name="Sinninghe Damste J.S."/>
            <person name="Dedysh S.N."/>
        </authorList>
    </citation>
    <scope>NUCLEOTIDE SEQUENCE [LARGE SCALE GENOMIC DNA]</scope>
    <source>
        <strain evidence="7 8">SBC82</strain>
    </source>
</reference>
<dbReference type="Pfam" id="PF01546">
    <property type="entry name" value="Peptidase_M20"/>
    <property type="match status" value="1"/>
</dbReference>
<dbReference type="EMBL" id="CP030840">
    <property type="protein sequence ID" value="AXC13203.1"/>
    <property type="molecule type" value="Genomic_DNA"/>
</dbReference>
<dbReference type="PIRSF" id="PIRSF037238">
    <property type="entry name" value="Carboxypeptidase_G2"/>
    <property type="match status" value="1"/>
</dbReference>
<evidence type="ECO:0000313" key="7">
    <source>
        <dbReference type="EMBL" id="AXC13203.1"/>
    </source>
</evidence>
<dbReference type="InterPro" id="IPR036264">
    <property type="entry name" value="Bact_exopeptidase_dim_dom"/>
</dbReference>
<accession>A0A2Z5G206</accession>
<name>A0A2Z5G206_9BACT</name>
<dbReference type="GO" id="GO:0046872">
    <property type="term" value="F:metal ion binding"/>
    <property type="evidence" value="ECO:0007669"/>
    <property type="project" value="UniProtKB-KW"/>
</dbReference>
<dbReference type="SUPFAM" id="SSF55031">
    <property type="entry name" value="Bacterial exopeptidase dimerisation domain"/>
    <property type="match status" value="1"/>
</dbReference>
<feature type="active site" evidence="5">
    <location>
        <position position="115"/>
    </location>
</feature>
<evidence type="ECO:0000259" key="6">
    <source>
        <dbReference type="Pfam" id="PF07687"/>
    </source>
</evidence>
<dbReference type="Gene3D" id="3.30.70.360">
    <property type="match status" value="1"/>
</dbReference>
<dbReference type="Gene3D" id="3.40.630.10">
    <property type="entry name" value="Zn peptidases"/>
    <property type="match status" value="1"/>
</dbReference>
<dbReference type="Proteomes" id="UP000253606">
    <property type="component" value="Chromosome"/>
</dbReference>
<dbReference type="SUPFAM" id="SSF53187">
    <property type="entry name" value="Zn-dependent exopeptidases"/>
    <property type="match status" value="1"/>
</dbReference>
<dbReference type="InterPro" id="IPR001261">
    <property type="entry name" value="ArgE/DapE_CS"/>
</dbReference>
<feature type="active site" description="Proton acceptor" evidence="5">
    <location>
        <position position="175"/>
    </location>
</feature>